<evidence type="ECO:0000259" key="1">
    <source>
        <dbReference type="Pfam" id="PF09346"/>
    </source>
</evidence>
<dbReference type="RefSeq" id="WP_005524940.1">
    <property type="nucleotide sequence ID" value="NZ_CAUQUT010000004.1"/>
</dbReference>
<organism evidence="2 3">
    <name type="scientific">Corynebacterium matruchotii</name>
    <dbReference type="NCBI Taxonomy" id="43768"/>
    <lineage>
        <taxon>Bacteria</taxon>
        <taxon>Bacillati</taxon>
        <taxon>Actinomycetota</taxon>
        <taxon>Actinomycetes</taxon>
        <taxon>Mycobacteriales</taxon>
        <taxon>Corynebacteriaceae</taxon>
        <taxon>Corynebacterium</taxon>
    </lineage>
</organism>
<dbReference type="AlphaFoldDB" id="A0A6H9XNT3"/>
<dbReference type="Pfam" id="PF09346">
    <property type="entry name" value="SMI1_KNR4"/>
    <property type="match status" value="1"/>
</dbReference>
<dbReference type="InterPro" id="IPR037883">
    <property type="entry name" value="Knr4/Smi1-like_sf"/>
</dbReference>
<dbReference type="InterPro" id="IPR018958">
    <property type="entry name" value="Knr4/Smi1-like_dom"/>
</dbReference>
<dbReference type="EMBL" id="UARK01000005">
    <property type="protein sequence ID" value="SPW28181.1"/>
    <property type="molecule type" value="Genomic_DNA"/>
</dbReference>
<accession>A0A6H9XNT3</accession>
<comment type="caution">
    <text evidence="2">The sequence shown here is derived from an EMBL/GenBank/DDBJ whole genome shotgun (WGS) entry which is preliminary data.</text>
</comment>
<name>A0A6H9XNT3_9CORY</name>
<protein>
    <submittedName>
        <fullName evidence="2">SMI1 / KNR4 family</fullName>
    </submittedName>
</protein>
<gene>
    <name evidence="2" type="ORF">NCTC10254_01208</name>
</gene>
<proteinExistence type="predicted"/>
<dbReference type="GeneID" id="84573782"/>
<dbReference type="SUPFAM" id="SSF160631">
    <property type="entry name" value="SMI1/KNR4-like"/>
    <property type="match status" value="1"/>
</dbReference>
<evidence type="ECO:0000313" key="3">
    <source>
        <dbReference type="Proteomes" id="UP000249886"/>
    </source>
</evidence>
<feature type="domain" description="Knr4/Smi1-like" evidence="1">
    <location>
        <begin position="8"/>
        <end position="159"/>
    </location>
</feature>
<dbReference type="Proteomes" id="UP000249886">
    <property type="component" value="Unassembled WGS sequence"/>
</dbReference>
<reference evidence="2 3" key="1">
    <citation type="submission" date="2018-06" db="EMBL/GenBank/DDBJ databases">
        <authorList>
            <consortium name="Pathogen Informatics"/>
            <person name="Doyle S."/>
        </authorList>
    </citation>
    <scope>NUCLEOTIDE SEQUENCE [LARGE SCALE GENOMIC DNA]</scope>
    <source>
        <strain evidence="2 3">NCTC10254</strain>
    </source>
</reference>
<evidence type="ECO:0000313" key="2">
    <source>
        <dbReference type="EMBL" id="SPW28181.1"/>
    </source>
</evidence>
<sequence length="261" mass="30574">MSQPMLLAQVEQVEAQLGQPLPADYRAFLLDDANEDAGEWGFFIAPEDFLYCELDWTKDFPFSLEHPVDDSPLREFYKRAVHAEKVEHDSNKYNALYDESFDYMVENFLKPMERGIVYVADNGCCMYSFLVLRGEAAGQVWWCEVDAFSVTIEPHFRPFTNEPLSFTEWQFFDKYRYRLTAARENLRNLWEYSWTYPLESKEGRSAIMAMLIEEKLTGMTKEEIEKVTCVDDIPESAMFLDQFSDEWHPVRNGIVFPASTM</sequence>